<keyword evidence="1" id="KW-0548">Nucleotidyltransferase</keyword>
<evidence type="ECO:0000313" key="1">
    <source>
        <dbReference type="EMBL" id="MCI14231.1"/>
    </source>
</evidence>
<name>A0A392PQ73_9FABA</name>
<dbReference type="GO" id="GO:0003964">
    <property type="term" value="F:RNA-directed DNA polymerase activity"/>
    <property type="evidence" value="ECO:0007669"/>
    <property type="project" value="UniProtKB-KW"/>
</dbReference>
<dbReference type="EMBL" id="LXQA010091565">
    <property type="protein sequence ID" value="MCI14231.1"/>
    <property type="molecule type" value="Genomic_DNA"/>
</dbReference>
<organism evidence="1 2">
    <name type="scientific">Trifolium medium</name>
    <dbReference type="NCBI Taxonomy" id="97028"/>
    <lineage>
        <taxon>Eukaryota</taxon>
        <taxon>Viridiplantae</taxon>
        <taxon>Streptophyta</taxon>
        <taxon>Embryophyta</taxon>
        <taxon>Tracheophyta</taxon>
        <taxon>Spermatophyta</taxon>
        <taxon>Magnoliopsida</taxon>
        <taxon>eudicotyledons</taxon>
        <taxon>Gunneridae</taxon>
        <taxon>Pentapetalae</taxon>
        <taxon>rosids</taxon>
        <taxon>fabids</taxon>
        <taxon>Fabales</taxon>
        <taxon>Fabaceae</taxon>
        <taxon>Papilionoideae</taxon>
        <taxon>50 kb inversion clade</taxon>
        <taxon>NPAAA clade</taxon>
        <taxon>Hologalegina</taxon>
        <taxon>IRL clade</taxon>
        <taxon>Trifolieae</taxon>
        <taxon>Trifolium</taxon>
    </lineage>
</organism>
<dbReference type="Proteomes" id="UP000265520">
    <property type="component" value="Unassembled WGS sequence"/>
</dbReference>
<keyword evidence="1" id="KW-0808">Transferase</keyword>
<dbReference type="PANTHER" id="PTHR33116:SF86">
    <property type="entry name" value="REVERSE TRANSCRIPTASE DOMAIN-CONTAINING PROTEIN"/>
    <property type="match status" value="1"/>
</dbReference>
<sequence>MGVQAVLGTGKYLGLPSMIGRSKNATFNFIKDRVWRKISSWSSKCLSRAGRQVMIKSVLQAIPSYVMSIFLIPSSIVDAIEKMMNGGSSNRGIHWMSWEKLPMHKNNGDIFLKEIFLRQPLVIIQAMCGGAY</sequence>
<keyword evidence="1" id="KW-0695">RNA-directed DNA polymerase</keyword>
<comment type="caution">
    <text evidence="1">The sequence shown here is derived from an EMBL/GenBank/DDBJ whole genome shotgun (WGS) entry which is preliminary data.</text>
</comment>
<keyword evidence="2" id="KW-1185">Reference proteome</keyword>
<dbReference type="AlphaFoldDB" id="A0A392PQ73"/>
<accession>A0A392PQ73</accession>
<reference evidence="1 2" key="1">
    <citation type="journal article" date="2018" name="Front. Plant Sci.">
        <title>Red Clover (Trifolium pratense) and Zigzag Clover (T. medium) - A Picture of Genomic Similarities and Differences.</title>
        <authorList>
            <person name="Dluhosova J."/>
            <person name="Istvanek J."/>
            <person name="Nedelnik J."/>
            <person name="Repkova J."/>
        </authorList>
    </citation>
    <scope>NUCLEOTIDE SEQUENCE [LARGE SCALE GENOMIC DNA]</scope>
    <source>
        <strain evidence="2">cv. 10/8</strain>
        <tissue evidence="1">Leaf</tissue>
    </source>
</reference>
<evidence type="ECO:0000313" key="2">
    <source>
        <dbReference type="Proteomes" id="UP000265520"/>
    </source>
</evidence>
<protein>
    <submittedName>
        <fullName evidence="1">RNA-directed DNA polymerase (Reverse transcriptase)</fullName>
    </submittedName>
</protein>
<dbReference type="PANTHER" id="PTHR33116">
    <property type="entry name" value="REVERSE TRANSCRIPTASE ZINC-BINDING DOMAIN-CONTAINING PROTEIN-RELATED-RELATED"/>
    <property type="match status" value="1"/>
</dbReference>
<proteinExistence type="predicted"/>